<dbReference type="GeneID" id="37049981"/>
<dbReference type="AlphaFoldDB" id="A0A317UNF5"/>
<accession>A0A317UNF5</accession>
<dbReference type="Proteomes" id="UP000246171">
    <property type="component" value="Unassembled WGS sequence"/>
</dbReference>
<evidence type="ECO:0000313" key="3">
    <source>
        <dbReference type="Proteomes" id="UP000246171"/>
    </source>
</evidence>
<dbReference type="EMBL" id="MSFU01000043">
    <property type="protein sequence ID" value="PWY62668.1"/>
    <property type="molecule type" value="Genomic_DNA"/>
</dbReference>
<evidence type="ECO:0000256" key="1">
    <source>
        <dbReference type="SAM" id="Phobius"/>
    </source>
</evidence>
<reference evidence="2" key="1">
    <citation type="submission" date="2016-12" db="EMBL/GenBank/DDBJ databases">
        <title>The genomes of Aspergillus section Nigri reveals drivers in fungal speciation.</title>
        <authorList>
            <consortium name="DOE Joint Genome Institute"/>
            <person name="Vesth T.C."/>
            <person name="Nybo J."/>
            <person name="Theobald S."/>
            <person name="Brandl J."/>
            <person name="Frisvad J.C."/>
            <person name="Nielsen K.F."/>
            <person name="Lyhne E.K."/>
            <person name="Kogle M.E."/>
            <person name="Kuo A."/>
            <person name="Riley R."/>
            <person name="Clum A."/>
            <person name="Nolan M."/>
            <person name="Lipzen A."/>
            <person name="Salamov A."/>
            <person name="Henrissat B."/>
            <person name="Wiebenga A."/>
            <person name="De vries R.P."/>
            <person name="Grigoriev I.V."/>
            <person name="Mortensen U.H."/>
            <person name="Andersen M.R."/>
            <person name="Baker S.E."/>
        </authorList>
    </citation>
    <scope>NUCLEOTIDE SEQUENCE</scope>
    <source>
        <strain evidence="2">CBS 122712</strain>
    </source>
</reference>
<gene>
    <name evidence="2" type="ORF">BO83DRAFT_325805</name>
</gene>
<dbReference type="RefSeq" id="XP_025382528.1">
    <property type="nucleotide sequence ID" value="XM_025528019.1"/>
</dbReference>
<dbReference type="VEuPathDB" id="FungiDB:BO83DRAFT_325805"/>
<keyword evidence="1" id="KW-0472">Membrane</keyword>
<dbReference type="OrthoDB" id="10291240at2759"/>
<organism evidence="2 3">
    <name type="scientific">Aspergillus eucalypticola (strain CBS 122712 / IBT 29274)</name>
    <dbReference type="NCBI Taxonomy" id="1448314"/>
    <lineage>
        <taxon>Eukaryota</taxon>
        <taxon>Fungi</taxon>
        <taxon>Dikarya</taxon>
        <taxon>Ascomycota</taxon>
        <taxon>Pezizomycotina</taxon>
        <taxon>Eurotiomycetes</taxon>
        <taxon>Eurotiomycetidae</taxon>
        <taxon>Eurotiales</taxon>
        <taxon>Aspergillaceae</taxon>
        <taxon>Aspergillus</taxon>
        <taxon>Aspergillus subgen. Circumdati</taxon>
    </lineage>
</organism>
<keyword evidence="1" id="KW-0812">Transmembrane</keyword>
<protein>
    <submittedName>
        <fullName evidence="2">Uncharacterized protein</fullName>
    </submittedName>
</protein>
<keyword evidence="3" id="KW-1185">Reference proteome</keyword>
<feature type="transmembrane region" description="Helical" evidence="1">
    <location>
        <begin position="92"/>
        <end position="114"/>
    </location>
</feature>
<keyword evidence="1" id="KW-1133">Transmembrane helix</keyword>
<sequence>MLPCFWSWNRKTTHGVTAWKTALGSEFTASCPPFASCYVLLPTLYLVPVRFPIPRCGLVLLLFISSSVHFFYFFCLFYTILVRSPTPDHLFIFWTFFLVPLLFLCASCQSEVLLKSERYDHGSGRCMSEESKTKLEMLRAVVMYCSMAIWVRQQQSSFDERRIQ</sequence>
<evidence type="ECO:0000313" key="2">
    <source>
        <dbReference type="EMBL" id="PWY62668.1"/>
    </source>
</evidence>
<feature type="transmembrane region" description="Helical" evidence="1">
    <location>
        <begin position="59"/>
        <end position="80"/>
    </location>
</feature>
<name>A0A317UNF5_ASPEC</name>
<comment type="caution">
    <text evidence="2">The sequence shown here is derived from an EMBL/GenBank/DDBJ whole genome shotgun (WGS) entry which is preliminary data.</text>
</comment>
<proteinExistence type="predicted"/>